<keyword evidence="2" id="KW-0723">Serine/threonine-protein kinase</keyword>
<evidence type="ECO:0000256" key="2">
    <source>
        <dbReference type="ARBA" id="ARBA00022527"/>
    </source>
</evidence>
<evidence type="ECO:0000256" key="3">
    <source>
        <dbReference type="ARBA" id="ARBA00022679"/>
    </source>
</evidence>
<sequence length="379" mass="43867">MIKQHVRASLQRRPLLRHKRWSASMANVMDKPIEEERLDKPIEEELCGHRLKWYHPTRPGDVLDGRFKTICKLGFGGGSTIWLAENLKYIKIATLDINTTRETMISRVIAEADPSDEALSFIRTPIYELEVVGPEGTHPCLVYTPMRETLFKLRRRFRRQRLAPPLFKFVMHCVLSGLDYLHSKCRVIHTDIKDENIMVTIEREALLNSFARYQKNNPQPGHVRKEDGRTTYYSQGNFGPLRGSRLVPKLSDFDLAFNGGPAHMSPIQSNFFRAPEVMLGGSWSYSVDIWNLGLLMWDLLEDRTLCPERGQYDTHVHLAQLVTLLGEPPDELIKRERKYRKYIFREPISFTNSLGKSCNIMNEFWGGPFFDDNGNKSPK</sequence>
<dbReference type="PROSITE" id="PS50011">
    <property type="entry name" value="PROTEIN_KINASE_DOM"/>
    <property type="match status" value="1"/>
</dbReference>
<dbReference type="GO" id="GO:0000245">
    <property type="term" value="P:spliceosomal complex assembly"/>
    <property type="evidence" value="ECO:0007669"/>
    <property type="project" value="TreeGrafter"/>
</dbReference>
<name>A0A8H4PZI1_9HYPO</name>
<evidence type="ECO:0000256" key="6">
    <source>
        <dbReference type="ARBA" id="ARBA00022840"/>
    </source>
</evidence>
<dbReference type="GO" id="GO:0050684">
    <property type="term" value="P:regulation of mRNA processing"/>
    <property type="evidence" value="ECO:0007669"/>
    <property type="project" value="TreeGrafter"/>
</dbReference>
<evidence type="ECO:0000256" key="1">
    <source>
        <dbReference type="ARBA" id="ARBA00012513"/>
    </source>
</evidence>
<dbReference type="SMART" id="SM00220">
    <property type="entry name" value="S_TKc"/>
    <property type="match status" value="1"/>
</dbReference>
<feature type="domain" description="Protein kinase" evidence="9">
    <location>
        <begin position="67"/>
        <end position="379"/>
    </location>
</feature>
<gene>
    <name evidence="10" type="ORF">G6O67_000497</name>
</gene>
<keyword evidence="4" id="KW-0547">Nucleotide-binding</keyword>
<organism evidence="10 11">
    <name type="scientific">Ophiocordyceps sinensis</name>
    <dbReference type="NCBI Taxonomy" id="72228"/>
    <lineage>
        <taxon>Eukaryota</taxon>
        <taxon>Fungi</taxon>
        <taxon>Dikarya</taxon>
        <taxon>Ascomycota</taxon>
        <taxon>Pezizomycotina</taxon>
        <taxon>Sordariomycetes</taxon>
        <taxon>Hypocreomycetidae</taxon>
        <taxon>Hypocreales</taxon>
        <taxon>Ophiocordycipitaceae</taxon>
        <taxon>Ophiocordyceps</taxon>
    </lineage>
</organism>
<proteinExistence type="predicted"/>
<dbReference type="SUPFAM" id="SSF56112">
    <property type="entry name" value="Protein kinase-like (PK-like)"/>
    <property type="match status" value="1"/>
</dbReference>
<evidence type="ECO:0000256" key="5">
    <source>
        <dbReference type="ARBA" id="ARBA00022777"/>
    </source>
</evidence>
<dbReference type="Pfam" id="PF00069">
    <property type="entry name" value="Pkinase"/>
    <property type="match status" value="1"/>
</dbReference>
<evidence type="ECO:0000313" key="10">
    <source>
        <dbReference type="EMBL" id="KAF4513195.1"/>
    </source>
</evidence>
<dbReference type="PANTHER" id="PTHR47634">
    <property type="entry name" value="PROTEIN KINASE DOMAIN-CONTAINING PROTEIN-RELATED"/>
    <property type="match status" value="1"/>
</dbReference>
<comment type="catalytic activity">
    <reaction evidence="8">
        <text>L-seryl-[protein] + ATP = O-phospho-L-seryl-[protein] + ADP + H(+)</text>
        <dbReference type="Rhea" id="RHEA:17989"/>
        <dbReference type="Rhea" id="RHEA-COMP:9863"/>
        <dbReference type="Rhea" id="RHEA-COMP:11604"/>
        <dbReference type="ChEBI" id="CHEBI:15378"/>
        <dbReference type="ChEBI" id="CHEBI:29999"/>
        <dbReference type="ChEBI" id="CHEBI:30616"/>
        <dbReference type="ChEBI" id="CHEBI:83421"/>
        <dbReference type="ChEBI" id="CHEBI:456216"/>
        <dbReference type="EC" id="2.7.11.1"/>
    </reaction>
</comment>
<dbReference type="InterPro" id="IPR051334">
    <property type="entry name" value="SRPK"/>
</dbReference>
<evidence type="ECO:0000313" key="11">
    <source>
        <dbReference type="Proteomes" id="UP000557566"/>
    </source>
</evidence>
<dbReference type="GO" id="GO:0004674">
    <property type="term" value="F:protein serine/threonine kinase activity"/>
    <property type="evidence" value="ECO:0007669"/>
    <property type="project" value="UniProtKB-KW"/>
</dbReference>
<dbReference type="GO" id="GO:0005524">
    <property type="term" value="F:ATP binding"/>
    <property type="evidence" value="ECO:0007669"/>
    <property type="project" value="UniProtKB-KW"/>
</dbReference>
<keyword evidence="3" id="KW-0808">Transferase</keyword>
<keyword evidence="5" id="KW-0418">Kinase</keyword>
<dbReference type="Gene3D" id="1.10.510.10">
    <property type="entry name" value="Transferase(Phosphotransferase) domain 1"/>
    <property type="match status" value="1"/>
</dbReference>
<comment type="catalytic activity">
    <reaction evidence="7">
        <text>L-threonyl-[protein] + ATP = O-phospho-L-threonyl-[protein] + ADP + H(+)</text>
        <dbReference type="Rhea" id="RHEA:46608"/>
        <dbReference type="Rhea" id="RHEA-COMP:11060"/>
        <dbReference type="Rhea" id="RHEA-COMP:11605"/>
        <dbReference type="ChEBI" id="CHEBI:15378"/>
        <dbReference type="ChEBI" id="CHEBI:30013"/>
        <dbReference type="ChEBI" id="CHEBI:30616"/>
        <dbReference type="ChEBI" id="CHEBI:61977"/>
        <dbReference type="ChEBI" id="CHEBI:456216"/>
        <dbReference type="EC" id="2.7.11.1"/>
    </reaction>
</comment>
<keyword evidence="11" id="KW-1185">Reference proteome</keyword>
<evidence type="ECO:0000259" key="9">
    <source>
        <dbReference type="PROSITE" id="PS50011"/>
    </source>
</evidence>
<dbReference type="InterPro" id="IPR011009">
    <property type="entry name" value="Kinase-like_dom_sf"/>
</dbReference>
<dbReference type="OrthoDB" id="5979581at2759"/>
<evidence type="ECO:0000256" key="4">
    <source>
        <dbReference type="ARBA" id="ARBA00022741"/>
    </source>
</evidence>
<evidence type="ECO:0000256" key="8">
    <source>
        <dbReference type="ARBA" id="ARBA00048679"/>
    </source>
</evidence>
<dbReference type="PROSITE" id="PS00108">
    <property type="entry name" value="PROTEIN_KINASE_ST"/>
    <property type="match status" value="1"/>
</dbReference>
<dbReference type="Gene3D" id="3.30.200.20">
    <property type="entry name" value="Phosphorylase Kinase, domain 1"/>
    <property type="match status" value="1"/>
</dbReference>
<evidence type="ECO:0000256" key="7">
    <source>
        <dbReference type="ARBA" id="ARBA00047899"/>
    </source>
</evidence>
<dbReference type="AlphaFoldDB" id="A0A8H4PZI1"/>
<dbReference type="PANTHER" id="PTHR47634:SF9">
    <property type="entry name" value="PROTEIN KINASE DOMAIN-CONTAINING PROTEIN-RELATED"/>
    <property type="match status" value="1"/>
</dbReference>
<comment type="caution">
    <text evidence="10">The sequence shown here is derived from an EMBL/GenBank/DDBJ whole genome shotgun (WGS) entry which is preliminary data.</text>
</comment>
<dbReference type="Proteomes" id="UP000557566">
    <property type="component" value="Unassembled WGS sequence"/>
</dbReference>
<protein>
    <recommendedName>
        <fullName evidence="1">non-specific serine/threonine protein kinase</fullName>
        <ecNumber evidence="1">2.7.11.1</ecNumber>
    </recommendedName>
</protein>
<reference evidence="10 11" key="1">
    <citation type="journal article" date="2020" name="Genome Biol. Evol.">
        <title>A new high-quality draft genome assembly of the Chinese cordyceps Ophiocordyceps sinensis.</title>
        <authorList>
            <person name="Shu R."/>
            <person name="Zhang J."/>
            <person name="Meng Q."/>
            <person name="Zhang H."/>
            <person name="Zhou G."/>
            <person name="Li M."/>
            <person name="Wu P."/>
            <person name="Zhao Y."/>
            <person name="Chen C."/>
            <person name="Qin Q."/>
        </authorList>
    </citation>
    <scope>NUCLEOTIDE SEQUENCE [LARGE SCALE GENOMIC DNA]</scope>
    <source>
        <strain evidence="10 11">IOZ07</strain>
    </source>
</reference>
<accession>A0A8H4PZI1</accession>
<dbReference type="InterPro" id="IPR008271">
    <property type="entry name" value="Ser/Thr_kinase_AS"/>
</dbReference>
<dbReference type="InterPro" id="IPR000719">
    <property type="entry name" value="Prot_kinase_dom"/>
</dbReference>
<keyword evidence="6" id="KW-0067">ATP-binding</keyword>
<dbReference type="EC" id="2.7.11.1" evidence="1"/>
<dbReference type="EMBL" id="JAAVMX010000001">
    <property type="protein sequence ID" value="KAF4513195.1"/>
    <property type="molecule type" value="Genomic_DNA"/>
</dbReference>